<feature type="compositionally biased region" description="Basic residues" evidence="1">
    <location>
        <begin position="228"/>
        <end position="239"/>
    </location>
</feature>
<gene>
    <name evidence="2" type="ORF">AVDCRST_MAG12-1976</name>
</gene>
<feature type="compositionally biased region" description="Basic residues" evidence="1">
    <location>
        <begin position="19"/>
        <end position="40"/>
    </location>
</feature>
<feature type="non-terminal residue" evidence="2">
    <location>
        <position position="1"/>
    </location>
</feature>
<feature type="region of interest" description="Disordered" evidence="1">
    <location>
        <begin position="80"/>
        <end position="163"/>
    </location>
</feature>
<reference evidence="2" key="1">
    <citation type="submission" date="2020-02" db="EMBL/GenBank/DDBJ databases">
        <authorList>
            <person name="Meier V. D."/>
        </authorList>
    </citation>
    <scope>NUCLEOTIDE SEQUENCE</scope>
    <source>
        <strain evidence="2">AVDCRST_MAG12</strain>
    </source>
</reference>
<evidence type="ECO:0000313" key="2">
    <source>
        <dbReference type="EMBL" id="CAA9488885.1"/>
    </source>
</evidence>
<name>A0A6J4SCC4_9ACTN</name>
<dbReference type="EMBL" id="CADCVK010000301">
    <property type="protein sequence ID" value="CAA9488885.1"/>
    <property type="molecule type" value="Genomic_DNA"/>
</dbReference>
<accession>A0A6J4SCC4</accession>
<proteinExistence type="predicted"/>
<dbReference type="AlphaFoldDB" id="A0A6J4SCC4"/>
<feature type="compositionally biased region" description="Basic and acidic residues" evidence="1">
    <location>
        <begin position="263"/>
        <end position="292"/>
    </location>
</feature>
<organism evidence="2">
    <name type="scientific">uncultured Rubrobacteraceae bacterium</name>
    <dbReference type="NCBI Taxonomy" id="349277"/>
    <lineage>
        <taxon>Bacteria</taxon>
        <taxon>Bacillati</taxon>
        <taxon>Actinomycetota</taxon>
        <taxon>Rubrobacteria</taxon>
        <taxon>Rubrobacterales</taxon>
        <taxon>Rubrobacteraceae</taxon>
        <taxon>environmental samples</taxon>
    </lineage>
</organism>
<evidence type="ECO:0000256" key="1">
    <source>
        <dbReference type="SAM" id="MobiDB-lite"/>
    </source>
</evidence>
<sequence length="315" mass="35511">VGQGWKGRRPELGPSPARGRCRPRPRSRLRPRRGSARRALRGRARGWFGLGPRLRVVGSGRGPQEGRGRALGVRHRAVREPDRLERATRGGRGAYRHLHPRLHRHRRGRRGRPGPADNEPGLRLARHTAGLRPRARRPGGGAGTRLGGPPQPRHHVGPRRDEEVSLELRAGLRRGSATWGHPRRHRYLDHLRGRGPQPGGARLPGARAWHRVPAGHTGRDLHNLYPRLRRHGGRHRRQGARGGGADSRRVRARRGHLYRRARDRGGGEPGARPRPDHRGLEQLGRRPDLHNRPDHRRHPGGGPLRQVRLRGRRAV</sequence>
<feature type="compositionally biased region" description="Basic residues" evidence="1">
    <location>
        <begin position="94"/>
        <end position="112"/>
    </location>
</feature>
<feature type="compositionally biased region" description="Basic residues" evidence="1">
    <location>
        <begin position="250"/>
        <end position="262"/>
    </location>
</feature>
<feature type="region of interest" description="Disordered" evidence="1">
    <location>
        <begin position="1"/>
        <end position="40"/>
    </location>
</feature>
<feature type="region of interest" description="Disordered" evidence="1">
    <location>
        <begin position="228"/>
        <end position="315"/>
    </location>
</feature>
<protein>
    <submittedName>
        <fullName evidence="2">Uncharacterized protein</fullName>
    </submittedName>
</protein>
<feature type="non-terminal residue" evidence="2">
    <location>
        <position position="315"/>
    </location>
</feature>